<evidence type="ECO:0000259" key="9">
    <source>
        <dbReference type="PROSITE" id="PS51202"/>
    </source>
</evidence>
<comment type="caution">
    <text evidence="10">The sequence shown here is derived from an EMBL/GenBank/DDBJ whole genome shotgun (WGS) entry which is preliminary data.</text>
</comment>
<feature type="transmembrane region" description="Helical" evidence="8">
    <location>
        <begin position="6"/>
        <end position="25"/>
    </location>
</feature>
<proteinExistence type="inferred from homology"/>
<dbReference type="GeneID" id="60366995"/>
<protein>
    <submittedName>
        <fullName evidence="10">Sodium/hydrogen exchanger family protein</fullName>
    </submittedName>
</protein>
<dbReference type="GO" id="GO:0008324">
    <property type="term" value="F:monoatomic cation transmembrane transporter activity"/>
    <property type="evidence" value="ECO:0007669"/>
    <property type="project" value="InterPro"/>
</dbReference>
<dbReference type="PROSITE" id="PS51202">
    <property type="entry name" value="RCK_C"/>
    <property type="match status" value="2"/>
</dbReference>
<keyword evidence="5 8" id="KW-0812">Transmembrane</keyword>
<feature type="domain" description="RCK C-terminal" evidence="9">
    <location>
        <begin position="668"/>
        <end position="753"/>
    </location>
</feature>
<dbReference type="SUPFAM" id="SSF116726">
    <property type="entry name" value="TrkA C-terminal domain-like"/>
    <property type="match status" value="2"/>
</dbReference>
<feature type="transmembrane region" description="Helical" evidence="8">
    <location>
        <begin position="358"/>
        <end position="378"/>
    </location>
</feature>
<evidence type="ECO:0000313" key="10">
    <source>
        <dbReference type="EMBL" id="EXZ72060.1"/>
    </source>
</evidence>
<dbReference type="EMBL" id="JGDS01000062">
    <property type="protein sequence ID" value="EXZ72060.1"/>
    <property type="molecule type" value="Genomic_DNA"/>
</dbReference>
<keyword evidence="4" id="KW-0633">Potassium transport</keyword>
<dbReference type="GO" id="GO:1902600">
    <property type="term" value="P:proton transmembrane transport"/>
    <property type="evidence" value="ECO:0007669"/>
    <property type="project" value="InterPro"/>
</dbReference>
<dbReference type="Proteomes" id="UP000020938">
    <property type="component" value="Unassembled WGS sequence"/>
</dbReference>
<gene>
    <name evidence="10" type="ORF">M123_3618</name>
</gene>
<dbReference type="Pfam" id="PF00999">
    <property type="entry name" value="Na_H_Exchanger"/>
    <property type="match status" value="1"/>
</dbReference>
<reference evidence="10 11" key="1">
    <citation type="submission" date="2014-02" db="EMBL/GenBank/DDBJ databases">
        <authorList>
            <person name="Sears C."/>
            <person name="Carroll K."/>
            <person name="Sack B.R."/>
            <person name="Qadri F."/>
            <person name="Myers L.L."/>
            <person name="Chung G.-T."/>
            <person name="Escheverria P."/>
            <person name="Fraser C.M."/>
            <person name="Sadzewicz L."/>
            <person name="Shefchek K.A."/>
            <person name="Tallon L."/>
            <person name="Das S.P."/>
            <person name="Daugherty S."/>
            <person name="Mongodin E.F."/>
        </authorList>
    </citation>
    <scope>NUCLEOTIDE SEQUENCE [LARGE SCALE GENOMIC DNA]</scope>
    <source>
        <strain evidence="10 11">3976T8</strain>
    </source>
</reference>
<dbReference type="AlphaFoldDB" id="A0A016AL09"/>
<dbReference type="GO" id="GO:0015297">
    <property type="term" value="F:antiporter activity"/>
    <property type="evidence" value="ECO:0007669"/>
    <property type="project" value="InterPro"/>
</dbReference>
<keyword evidence="4" id="KW-0406">Ion transport</keyword>
<keyword evidence="7 8" id="KW-0472">Membrane</keyword>
<evidence type="ECO:0000256" key="3">
    <source>
        <dbReference type="ARBA" id="ARBA00022448"/>
    </source>
</evidence>
<feature type="transmembrane region" description="Helical" evidence="8">
    <location>
        <begin position="61"/>
        <end position="78"/>
    </location>
</feature>
<evidence type="ECO:0000256" key="2">
    <source>
        <dbReference type="ARBA" id="ARBA00005551"/>
    </source>
</evidence>
<comment type="subcellular location">
    <subcellularLocation>
        <location evidence="1">Membrane</location>
        <topology evidence="1">Multi-pass membrane protein</topology>
    </subcellularLocation>
</comment>
<evidence type="ECO:0000256" key="6">
    <source>
        <dbReference type="ARBA" id="ARBA00022989"/>
    </source>
</evidence>
<dbReference type="Gene3D" id="1.20.1530.20">
    <property type="match status" value="1"/>
</dbReference>
<feature type="transmembrane region" description="Helical" evidence="8">
    <location>
        <begin position="274"/>
        <end position="293"/>
    </location>
</feature>
<feature type="transmembrane region" description="Helical" evidence="8">
    <location>
        <begin position="150"/>
        <end position="171"/>
    </location>
</feature>
<dbReference type="GO" id="GO:0016020">
    <property type="term" value="C:membrane"/>
    <property type="evidence" value="ECO:0007669"/>
    <property type="project" value="UniProtKB-SubCell"/>
</dbReference>
<dbReference type="GO" id="GO:0006813">
    <property type="term" value="P:potassium ion transport"/>
    <property type="evidence" value="ECO:0007669"/>
    <property type="project" value="UniProtKB-KW"/>
</dbReference>
<evidence type="ECO:0000256" key="5">
    <source>
        <dbReference type="ARBA" id="ARBA00022692"/>
    </source>
</evidence>
<dbReference type="RefSeq" id="WP_005790275.1">
    <property type="nucleotide sequence ID" value="NZ_JGDS01000062.1"/>
</dbReference>
<name>A0A016AL09_BACFG</name>
<feature type="transmembrane region" description="Helical" evidence="8">
    <location>
        <begin position="120"/>
        <end position="138"/>
    </location>
</feature>
<feature type="transmembrane region" description="Helical" evidence="8">
    <location>
        <begin position="222"/>
        <end position="238"/>
    </location>
</feature>
<evidence type="ECO:0000256" key="4">
    <source>
        <dbReference type="ARBA" id="ARBA00022538"/>
    </source>
</evidence>
<evidence type="ECO:0000313" key="11">
    <source>
        <dbReference type="Proteomes" id="UP000020938"/>
    </source>
</evidence>
<evidence type="ECO:0000256" key="1">
    <source>
        <dbReference type="ARBA" id="ARBA00004141"/>
    </source>
</evidence>
<accession>A0A016AL09</accession>
<dbReference type="PATRIC" id="fig|1339314.3.peg.3770"/>
<organism evidence="10 11">
    <name type="scientific">Bacteroides fragilis str. 3976T8</name>
    <dbReference type="NCBI Taxonomy" id="1339314"/>
    <lineage>
        <taxon>Bacteria</taxon>
        <taxon>Pseudomonadati</taxon>
        <taxon>Bacteroidota</taxon>
        <taxon>Bacteroidia</taxon>
        <taxon>Bacteroidales</taxon>
        <taxon>Bacteroidaceae</taxon>
        <taxon>Bacteroides</taxon>
    </lineage>
</organism>
<feature type="transmembrane region" description="Helical" evidence="8">
    <location>
        <begin position="529"/>
        <end position="548"/>
    </location>
</feature>
<keyword evidence="3" id="KW-0813">Transport</keyword>
<feature type="transmembrane region" description="Helical" evidence="8">
    <location>
        <begin position="90"/>
        <end position="114"/>
    </location>
</feature>
<keyword evidence="6 8" id="KW-1133">Transmembrane helix</keyword>
<feature type="transmembrane region" description="Helical" evidence="8">
    <location>
        <begin position="191"/>
        <end position="210"/>
    </location>
</feature>
<dbReference type="PANTHER" id="PTHR42751:SF3">
    <property type="entry name" value="SODIUM_GLUTAMATE SYMPORTER"/>
    <property type="match status" value="1"/>
</dbReference>
<feature type="transmembrane region" description="Helical" evidence="8">
    <location>
        <begin position="299"/>
        <end position="320"/>
    </location>
</feature>
<sequence length="754" mass="84341">MSHLPTLIADLALILMSASIITLLFKWLKQPLVLGYIVAGLLAGPYVRIFPTVGDMENINTWAEIGVVFLLFALGLEFSFKKLMNVGSAAFITATTEVISMLLIGFMVGHLLGWSTMNSVFLGGMLSMSSTTIIIKAFDDLGLRSQRFTGIVFGTLVVEDLIAILMMVILSTMAVSKEFVGEELLMSVLKVAFFLILWFLVGIFILPFFLKKAKRLMNNETLLIVSLGLCLAMVVLATRTGFSAALGAFIMGSILAETVEAEHIEHIIQPVKDLFGAIFFVSVGMLVNPSVLLQYAWPVVIITLVTLVGKSIFSSLGVLLSGEPLKVSVKSGFSLAQIGEFAFIIAGLGASLKVLDPFVPPIIVAVSVITTFTTPYFIRLANPFSEWLYKVLSPRTREFLDRYASGKKTVNHDSDWKRLLKTIVGRVIIYSVLLTAIWLLSVQTVYPTINGMFDSPGRWLSVVMCLLTLLLMIPFLWALVSDKYNSPDVFLKLWNDDNYNHGRLVALILFRVSVAVFFIAGVVISYFSLNYGIGIVIAVAVLGLILLLRENLTQYSHLENHFLTNLNGREEAARNRYPLKSRFNSEFSDKDIELTSVWVSPYSSYIGKSLEELPFRREFGVNVVGIVRGERRIYIPQSDECIYPQDKLIVVGTDGQLQKFRSELDIRQDFPDEKNVRQEVTLHSFTVDEESPLLNKSIAQSRLGKQYDSLIVAIEREDELISMNQSTVFRLGDLVWIVGDREKIRQLLMRKKHV</sequence>
<feature type="transmembrane region" description="Helical" evidence="8">
    <location>
        <begin position="458"/>
        <end position="480"/>
    </location>
</feature>
<dbReference type="Gene3D" id="3.30.70.1450">
    <property type="entry name" value="Regulator of K+ conductance, C-terminal domain"/>
    <property type="match status" value="2"/>
</dbReference>
<feature type="transmembrane region" description="Helical" evidence="8">
    <location>
        <begin position="427"/>
        <end position="446"/>
    </location>
</feature>
<dbReference type="InterPro" id="IPR006037">
    <property type="entry name" value="RCK_C"/>
</dbReference>
<dbReference type="InterPro" id="IPR038770">
    <property type="entry name" value="Na+/solute_symporter_sf"/>
</dbReference>
<feature type="transmembrane region" description="Helical" evidence="8">
    <location>
        <begin position="32"/>
        <end position="49"/>
    </location>
</feature>
<evidence type="ECO:0000256" key="7">
    <source>
        <dbReference type="ARBA" id="ARBA00023136"/>
    </source>
</evidence>
<keyword evidence="4" id="KW-0630">Potassium</keyword>
<feature type="transmembrane region" description="Helical" evidence="8">
    <location>
        <begin position="501"/>
        <end position="523"/>
    </location>
</feature>
<dbReference type="Pfam" id="PF02080">
    <property type="entry name" value="TrkA_C"/>
    <property type="match status" value="2"/>
</dbReference>
<dbReference type="InterPro" id="IPR036721">
    <property type="entry name" value="RCK_C_sf"/>
</dbReference>
<feature type="domain" description="RCK C-terminal" evidence="9">
    <location>
        <begin position="582"/>
        <end position="666"/>
    </location>
</feature>
<comment type="similarity">
    <text evidence="2">Belongs to the monovalent cation:proton antiporter 2 (CPA2) transporter (TC 2.A.37) family.</text>
</comment>
<dbReference type="PANTHER" id="PTHR42751">
    <property type="entry name" value="SODIUM/HYDROGEN EXCHANGER FAMILY/TRKA DOMAIN PROTEIN"/>
    <property type="match status" value="1"/>
</dbReference>
<dbReference type="InterPro" id="IPR006153">
    <property type="entry name" value="Cation/H_exchanger_TM"/>
</dbReference>
<evidence type="ECO:0000256" key="8">
    <source>
        <dbReference type="SAM" id="Phobius"/>
    </source>
</evidence>